<sequence length="1057" mass="114725">MPRLELVVSILTATAGMDADAGDLKMPPKRIKLRRRTLSNEAKLLGGEPSNRERWSSVMRGLNSIQYYVTPSTGMCSPVDAFTPAWITSFYSDYSTCCKSGWAVESCLAKSPPGTPQSVPTGKPTVPQILYYPISSTGMCTPVDAYTPRWMTTADFFSDYTECCKSSWNVEPCITAQPLGSPTSSPTSEPISKPTSSFAPTSHPSLRASQDPSSEPTSALTTSSPSHNPASATNSSVYTSMPTQSPISPSPNSSCNASLWHISDDSMKCTNSFGYPVIWDSPLLSSAYLHETLSGCCEKFFGVHGNDCAHEDICGSPAISLGPTSQPSLETIPAPSSEPTALSTTPSSNISPAPSGTSFSCSSNKWHPHMINKDGCSNSLDFPEDWLGEPIYFYSSSNECCLTFFGDYDCKVYKECDDGTPTTSVTTTVIPLTTTMDDPEHSTATPESTIAAPNSTQASEITPNATKTTEAPEPTTTEAPKTTTGPPEATTEHTPLSTTPSPSSVSISHSPTISLAPTGKSLSCSTNQWHPDVTHKDGCSNSLDFPEEWIGKPMYFFNNSQDCCEFFLRDKSCKVYNICENGTLSTSLSTPTQSPLPKEIRSTCDSKFWHPSEDYSSCTNSLSYPESWDSPKLSTVYLHETAEHCCSAFFEAWNKICVIEDVCDLEQFNGTATISEETITTSTGTTPRSVTTTGGACDFDTAWHPSLDFTRCTNSNEYPESWSLPSMQEKYLFDSRERCCELFFFAQDKNCLVEDICLGTFSSTHPLTKTPTSRPTDDATKSGSSTTDPLSTIDGACDSNTWHPSSDFTGCTNSKEYPDSWNLPGMREVYLYDSKQHCCEVYFLLQDKSCPVEDSCLGTFSSIDPETKTPTKRPTGYPTAQSPTGNPTAPTQLPTNTPVSAAPATSKPSYLMPSNSPSHSPSSRPTEIKWYPDRNPDYSKGRCINSVPIPQFRETYATLRECCDSSYAGQESGACLSSEATTTLSTSLSETEPNQPRTSSTNLSRIVQYYSDPSSGMCAVVDGNTPSWITTFFIDWTECCKIGWVLDACLAAAPHFS</sequence>
<feature type="region of interest" description="Disordered" evidence="1">
    <location>
        <begin position="324"/>
        <end position="356"/>
    </location>
</feature>
<feature type="compositionally biased region" description="Polar residues" evidence="1">
    <location>
        <begin position="442"/>
        <end position="461"/>
    </location>
</feature>
<feature type="compositionally biased region" description="Low complexity" evidence="1">
    <location>
        <begin position="181"/>
        <end position="197"/>
    </location>
</feature>
<feature type="region of interest" description="Disordered" evidence="1">
    <location>
        <begin position="434"/>
        <end position="511"/>
    </location>
</feature>
<feature type="compositionally biased region" description="Polar residues" evidence="1">
    <location>
        <begin position="198"/>
        <end position="244"/>
    </location>
</feature>
<evidence type="ECO:0000256" key="1">
    <source>
        <dbReference type="SAM" id="MobiDB-lite"/>
    </source>
</evidence>
<feature type="compositionally biased region" description="Polar residues" evidence="1">
    <location>
        <begin position="781"/>
        <end position="790"/>
    </location>
</feature>
<comment type="caution">
    <text evidence="2">The sequence shown here is derived from an EMBL/GenBank/DDBJ whole genome shotgun (WGS) entry which is preliminary data.</text>
</comment>
<feature type="compositionally biased region" description="Low complexity" evidence="1">
    <location>
        <begin position="462"/>
        <end position="511"/>
    </location>
</feature>
<dbReference type="Proteomes" id="UP001516023">
    <property type="component" value="Unassembled WGS sequence"/>
</dbReference>
<proteinExistence type="predicted"/>
<feature type="compositionally biased region" description="Polar residues" evidence="1">
    <location>
        <begin position="878"/>
        <end position="899"/>
    </location>
</feature>
<organism evidence="2 3">
    <name type="scientific">Cyclotella cryptica</name>
    <dbReference type="NCBI Taxonomy" id="29204"/>
    <lineage>
        <taxon>Eukaryota</taxon>
        <taxon>Sar</taxon>
        <taxon>Stramenopiles</taxon>
        <taxon>Ochrophyta</taxon>
        <taxon>Bacillariophyta</taxon>
        <taxon>Coscinodiscophyceae</taxon>
        <taxon>Thalassiosirophycidae</taxon>
        <taxon>Stephanodiscales</taxon>
        <taxon>Stephanodiscaceae</taxon>
        <taxon>Cyclotella</taxon>
    </lineage>
</organism>
<evidence type="ECO:0000313" key="3">
    <source>
        <dbReference type="Proteomes" id="UP001516023"/>
    </source>
</evidence>
<dbReference type="EMBL" id="JABMIG020000154">
    <property type="protein sequence ID" value="KAL3788581.1"/>
    <property type="molecule type" value="Genomic_DNA"/>
</dbReference>
<feature type="region of interest" description="Disordered" evidence="1">
    <location>
        <begin position="861"/>
        <end position="931"/>
    </location>
</feature>
<feature type="region of interest" description="Disordered" evidence="1">
    <location>
        <begin position="768"/>
        <end position="791"/>
    </location>
</feature>
<dbReference type="AlphaFoldDB" id="A0ABD3PMM6"/>
<reference evidence="2 3" key="1">
    <citation type="journal article" date="2020" name="G3 (Bethesda)">
        <title>Improved Reference Genome for Cyclotella cryptica CCMP332, a Model for Cell Wall Morphogenesis, Salinity Adaptation, and Lipid Production in Diatoms (Bacillariophyta).</title>
        <authorList>
            <person name="Roberts W.R."/>
            <person name="Downey K.M."/>
            <person name="Ruck E.C."/>
            <person name="Traller J.C."/>
            <person name="Alverson A.J."/>
        </authorList>
    </citation>
    <scope>NUCLEOTIDE SEQUENCE [LARGE SCALE GENOMIC DNA]</scope>
    <source>
        <strain evidence="2 3">CCMP332</strain>
    </source>
</reference>
<name>A0ABD3PMM6_9STRA</name>
<evidence type="ECO:0000313" key="2">
    <source>
        <dbReference type="EMBL" id="KAL3788581.1"/>
    </source>
</evidence>
<protein>
    <submittedName>
        <fullName evidence="2">Uncharacterized protein</fullName>
    </submittedName>
</protein>
<gene>
    <name evidence="2" type="ORF">HJC23_005240</name>
</gene>
<feature type="compositionally biased region" description="Polar residues" evidence="1">
    <location>
        <begin position="337"/>
        <end position="356"/>
    </location>
</feature>
<accession>A0ABD3PMM6</accession>
<keyword evidence="3" id="KW-1185">Reference proteome</keyword>
<feature type="region of interest" description="Disordered" evidence="1">
    <location>
        <begin position="179"/>
        <end position="250"/>
    </location>
</feature>
<feature type="compositionally biased region" description="Low complexity" evidence="1">
    <location>
        <begin position="913"/>
        <end position="925"/>
    </location>
</feature>